<dbReference type="SUPFAM" id="SSF48403">
    <property type="entry name" value="Ankyrin repeat"/>
    <property type="match status" value="1"/>
</dbReference>
<feature type="repeat" description="ANK" evidence="3">
    <location>
        <begin position="127"/>
        <end position="152"/>
    </location>
</feature>
<sequence>MEAARLGHIDILTFLLTSGASANMINFEGRKAPSCSASSADPSRKVLLAFDANVGLGDVNGQVPLMVSVKLGSVEVAKLLIESSPNSSHAMNKEGDNVLGIVAYNGQLEIVRLLLNCDLKVNLSNGGATTPLMLAAAQGHAEIINALLDNGAWNGHTALTFAAESGQVEAAGVLLEGGAQVNTRGVDSAPLTPAVQRDHVEMIKLLLVHSANVNLRDSDGDSALHEAVYSRSSLGIDLDAQNESGWTPSMAAAQRDLVEIFDLSLQRKALVKKRMTDGRLALQIAADEGRVDVIRLLLQHGARIDVVNKAKWIPLMMAASRGHRQTVKFLVNQGASLV</sequence>
<dbReference type="InterPro" id="IPR002110">
    <property type="entry name" value="Ankyrin_rpt"/>
</dbReference>
<feature type="repeat" description="ANK" evidence="3">
    <location>
        <begin position="1"/>
        <end position="27"/>
    </location>
</feature>
<evidence type="ECO:0000313" key="5">
    <source>
        <dbReference type="EMBL" id="ETO75355.1"/>
    </source>
</evidence>
<keyword evidence="1" id="KW-0677">Repeat</keyword>
<reference evidence="5 6" key="1">
    <citation type="submission" date="2013-11" db="EMBL/GenBank/DDBJ databases">
        <title>The Genome Sequence of Phytophthora parasitica P1976.</title>
        <authorList>
            <consortium name="The Broad Institute Genomics Platform"/>
            <person name="Russ C."/>
            <person name="Tyler B."/>
            <person name="Panabieres F."/>
            <person name="Shan W."/>
            <person name="Tripathy S."/>
            <person name="Grunwald N."/>
            <person name="Machado M."/>
            <person name="Johnson C.S."/>
            <person name="Walker B."/>
            <person name="Young S."/>
            <person name="Zeng Q."/>
            <person name="Gargeya S."/>
            <person name="Fitzgerald M."/>
            <person name="Haas B."/>
            <person name="Abouelleil A."/>
            <person name="Allen A.W."/>
            <person name="Alvarado L."/>
            <person name="Arachchi H.M."/>
            <person name="Berlin A.M."/>
            <person name="Chapman S.B."/>
            <person name="Gainer-Dewar J."/>
            <person name="Goldberg J."/>
            <person name="Griggs A."/>
            <person name="Gujja S."/>
            <person name="Hansen M."/>
            <person name="Howarth C."/>
            <person name="Imamovic A."/>
            <person name="Ireland A."/>
            <person name="Larimer J."/>
            <person name="McCowan C."/>
            <person name="Murphy C."/>
            <person name="Pearson M."/>
            <person name="Poon T.W."/>
            <person name="Priest M."/>
            <person name="Roberts A."/>
            <person name="Saif S."/>
            <person name="Shea T."/>
            <person name="Sisk P."/>
            <person name="Sykes S."/>
            <person name="Wortman J."/>
            <person name="Nusbaum C."/>
            <person name="Birren B."/>
        </authorList>
    </citation>
    <scope>NUCLEOTIDE SEQUENCE [LARGE SCALE GENOMIC DNA]</scope>
    <source>
        <strain evidence="5 6">P1976</strain>
    </source>
</reference>
<dbReference type="Proteomes" id="UP000028582">
    <property type="component" value="Unassembled WGS sequence"/>
</dbReference>
<dbReference type="PRINTS" id="PR01415">
    <property type="entry name" value="ANKYRIN"/>
</dbReference>
<evidence type="ECO:0000256" key="2">
    <source>
        <dbReference type="ARBA" id="ARBA00023043"/>
    </source>
</evidence>
<comment type="caution">
    <text evidence="5">The sequence shown here is derived from an EMBL/GenBank/DDBJ whole genome shotgun (WGS) entry which is preliminary data.</text>
</comment>
<keyword evidence="4" id="KW-0732">Signal</keyword>
<dbReference type="AlphaFoldDB" id="A0A081A8Z4"/>
<dbReference type="Pfam" id="PF12796">
    <property type="entry name" value="Ank_2"/>
    <property type="match status" value="2"/>
</dbReference>
<accession>A0A081A8Z4</accession>
<protein>
    <submittedName>
        <fullName evidence="5">Uncharacterized protein</fullName>
    </submittedName>
</protein>
<dbReference type="SMART" id="SM00248">
    <property type="entry name" value="ANK"/>
    <property type="match status" value="8"/>
</dbReference>
<keyword evidence="2 3" id="KW-0040">ANK repeat</keyword>
<dbReference type="PROSITE" id="PS50297">
    <property type="entry name" value="ANK_REP_REGION"/>
    <property type="match status" value="5"/>
</dbReference>
<name>A0A081A8Z4_PHYNI</name>
<feature type="repeat" description="ANK" evidence="3">
    <location>
        <begin position="277"/>
        <end position="309"/>
    </location>
</feature>
<dbReference type="OrthoDB" id="92568at2759"/>
<feature type="repeat" description="ANK" evidence="3">
    <location>
        <begin position="186"/>
        <end position="218"/>
    </location>
</feature>
<organism evidence="5 6">
    <name type="scientific">Phytophthora nicotianae P1976</name>
    <dbReference type="NCBI Taxonomy" id="1317066"/>
    <lineage>
        <taxon>Eukaryota</taxon>
        <taxon>Sar</taxon>
        <taxon>Stramenopiles</taxon>
        <taxon>Oomycota</taxon>
        <taxon>Peronosporomycetes</taxon>
        <taxon>Peronosporales</taxon>
        <taxon>Peronosporaceae</taxon>
        <taxon>Phytophthora</taxon>
    </lineage>
</organism>
<dbReference type="InterPro" id="IPR036770">
    <property type="entry name" value="Ankyrin_rpt-contain_sf"/>
</dbReference>
<evidence type="ECO:0000256" key="1">
    <source>
        <dbReference type="ARBA" id="ARBA00022737"/>
    </source>
</evidence>
<evidence type="ECO:0000313" key="6">
    <source>
        <dbReference type="Proteomes" id="UP000028582"/>
    </source>
</evidence>
<feature type="repeat" description="ANK" evidence="3">
    <location>
        <begin position="154"/>
        <end position="186"/>
    </location>
</feature>
<dbReference type="PANTHER" id="PTHR24198:SF165">
    <property type="entry name" value="ANKYRIN REPEAT-CONTAINING PROTEIN-RELATED"/>
    <property type="match status" value="1"/>
</dbReference>
<feature type="chain" id="PRO_5001753893" evidence="4">
    <location>
        <begin position="23"/>
        <end position="338"/>
    </location>
</feature>
<dbReference type="PANTHER" id="PTHR24198">
    <property type="entry name" value="ANKYRIN REPEAT AND PROTEIN KINASE DOMAIN-CONTAINING PROTEIN"/>
    <property type="match status" value="1"/>
</dbReference>
<proteinExistence type="predicted"/>
<evidence type="ECO:0000256" key="3">
    <source>
        <dbReference type="PROSITE-ProRule" id="PRU00023"/>
    </source>
</evidence>
<feature type="repeat" description="ANK" evidence="3">
    <location>
        <begin position="94"/>
        <end position="126"/>
    </location>
</feature>
<dbReference type="EMBL" id="ANJA01001673">
    <property type="protein sequence ID" value="ETO75355.1"/>
    <property type="molecule type" value="Genomic_DNA"/>
</dbReference>
<gene>
    <name evidence="5" type="ORF">F444_09022</name>
</gene>
<dbReference type="Gene3D" id="1.25.40.20">
    <property type="entry name" value="Ankyrin repeat-containing domain"/>
    <property type="match status" value="2"/>
</dbReference>
<feature type="signal peptide" evidence="4">
    <location>
        <begin position="1"/>
        <end position="22"/>
    </location>
</feature>
<evidence type="ECO:0000256" key="4">
    <source>
        <dbReference type="SAM" id="SignalP"/>
    </source>
</evidence>
<dbReference type="Pfam" id="PF13637">
    <property type="entry name" value="Ank_4"/>
    <property type="match status" value="2"/>
</dbReference>
<dbReference type="PROSITE" id="PS50088">
    <property type="entry name" value="ANK_REPEAT"/>
    <property type="match status" value="7"/>
</dbReference>
<feature type="repeat" description="ANK" evidence="3">
    <location>
        <begin position="310"/>
        <end position="338"/>
    </location>
</feature>